<dbReference type="EMBL" id="JAIWYP010000004">
    <property type="protein sequence ID" value="KAH3843783.1"/>
    <property type="molecule type" value="Genomic_DNA"/>
</dbReference>
<evidence type="ECO:0000313" key="1">
    <source>
        <dbReference type="EMBL" id="KAH3843783.1"/>
    </source>
</evidence>
<accession>A0A9D4KQD8</accession>
<dbReference type="AlphaFoldDB" id="A0A9D4KQD8"/>
<organism evidence="1 2">
    <name type="scientific">Dreissena polymorpha</name>
    <name type="common">Zebra mussel</name>
    <name type="synonym">Mytilus polymorpha</name>
    <dbReference type="NCBI Taxonomy" id="45954"/>
    <lineage>
        <taxon>Eukaryota</taxon>
        <taxon>Metazoa</taxon>
        <taxon>Spiralia</taxon>
        <taxon>Lophotrochozoa</taxon>
        <taxon>Mollusca</taxon>
        <taxon>Bivalvia</taxon>
        <taxon>Autobranchia</taxon>
        <taxon>Heteroconchia</taxon>
        <taxon>Euheterodonta</taxon>
        <taxon>Imparidentia</taxon>
        <taxon>Neoheterodontei</taxon>
        <taxon>Myida</taxon>
        <taxon>Dreissenoidea</taxon>
        <taxon>Dreissenidae</taxon>
        <taxon>Dreissena</taxon>
    </lineage>
</organism>
<name>A0A9D4KQD8_DREPO</name>
<evidence type="ECO:0000313" key="2">
    <source>
        <dbReference type="Proteomes" id="UP000828390"/>
    </source>
</evidence>
<gene>
    <name evidence="1" type="ORF">DPMN_117314</name>
</gene>
<reference evidence="1" key="2">
    <citation type="submission" date="2020-11" db="EMBL/GenBank/DDBJ databases">
        <authorList>
            <person name="McCartney M.A."/>
            <person name="Auch B."/>
            <person name="Kono T."/>
            <person name="Mallez S."/>
            <person name="Becker A."/>
            <person name="Gohl D.M."/>
            <person name="Silverstein K.A.T."/>
            <person name="Koren S."/>
            <person name="Bechman K.B."/>
            <person name="Herman A."/>
            <person name="Abrahante J.E."/>
            <person name="Garbe J."/>
        </authorList>
    </citation>
    <scope>NUCLEOTIDE SEQUENCE</scope>
    <source>
        <strain evidence="1">Duluth1</strain>
        <tissue evidence="1">Whole animal</tissue>
    </source>
</reference>
<protein>
    <submittedName>
        <fullName evidence="1">Uncharacterized protein</fullName>
    </submittedName>
</protein>
<comment type="caution">
    <text evidence="1">The sequence shown here is derived from an EMBL/GenBank/DDBJ whole genome shotgun (WGS) entry which is preliminary data.</text>
</comment>
<keyword evidence="2" id="KW-1185">Reference proteome</keyword>
<reference evidence="1" key="1">
    <citation type="journal article" date="2019" name="bioRxiv">
        <title>The Genome of the Zebra Mussel, Dreissena polymorpha: A Resource for Invasive Species Research.</title>
        <authorList>
            <person name="McCartney M.A."/>
            <person name="Auch B."/>
            <person name="Kono T."/>
            <person name="Mallez S."/>
            <person name="Zhang Y."/>
            <person name="Obille A."/>
            <person name="Becker A."/>
            <person name="Abrahante J.E."/>
            <person name="Garbe J."/>
            <person name="Badalamenti J.P."/>
            <person name="Herman A."/>
            <person name="Mangelson H."/>
            <person name="Liachko I."/>
            <person name="Sullivan S."/>
            <person name="Sone E.D."/>
            <person name="Koren S."/>
            <person name="Silverstein K.A.T."/>
            <person name="Beckman K.B."/>
            <person name="Gohl D.M."/>
        </authorList>
    </citation>
    <scope>NUCLEOTIDE SEQUENCE</scope>
    <source>
        <strain evidence="1">Duluth1</strain>
        <tissue evidence="1">Whole animal</tissue>
    </source>
</reference>
<proteinExistence type="predicted"/>
<dbReference type="Proteomes" id="UP000828390">
    <property type="component" value="Unassembled WGS sequence"/>
</dbReference>
<sequence length="95" mass="11211">MKMDDGQYTCHFRFKDLFYQASDHMLKKSSPAECLATEQYCEEGWYAEIHRDILENYAEMVPHYVIKKNIGICNFLEYITIKETTESCVLLISQV</sequence>